<dbReference type="PANTHER" id="PTHR34060">
    <property type="entry name" value="POLYKETIDE CYCLASE / DEHYDRASE AND LIPID TRANSPORT PROTEIN"/>
    <property type="match status" value="1"/>
</dbReference>
<proteinExistence type="predicted"/>
<protein>
    <recommendedName>
        <fullName evidence="1">Coenzyme Q-binding protein COQ10 START domain-containing protein</fullName>
    </recommendedName>
</protein>
<feature type="domain" description="Coenzyme Q-binding protein COQ10 START" evidence="1">
    <location>
        <begin position="97"/>
        <end position="235"/>
    </location>
</feature>
<gene>
    <name evidence="2" type="ORF">KSP40_PGU002295</name>
</gene>
<dbReference type="Pfam" id="PF03364">
    <property type="entry name" value="Polyketide_cyc"/>
    <property type="match status" value="1"/>
</dbReference>
<dbReference type="PANTHER" id="PTHR34060:SF1">
    <property type="entry name" value="POLYKETIDE CYCLASE _ DEHYDRASE AND LIPID TRANSPORT PROTEIN"/>
    <property type="match status" value="1"/>
</dbReference>
<dbReference type="EMBL" id="JBBWWR010000013">
    <property type="protein sequence ID" value="KAK8955793.1"/>
    <property type="molecule type" value="Genomic_DNA"/>
</dbReference>
<reference evidence="2 3" key="1">
    <citation type="journal article" date="2022" name="Nat. Plants">
        <title>Genomes of leafy and leafless Platanthera orchids illuminate the evolution of mycoheterotrophy.</title>
        <authorList>
            <person name="Li M.H."/>
            <person name="Liu K.W."/>
            <person name="Li Z."/>
            <person name="Lu H.C."/>
            <person name="Ye Q.L."/>
            <person name="Zhang D."/>
            <person name="Wang J.Y."/>
            <person name="Li Y.F."/>
            <person name="Zhong Z.M."/>
            <person name="Liu X."/>
            <person name="Yu X."/>
            <person name="Liu D.K."/>
            <person name="Tu X.D."/>
            <person name="Liu B."/>
            <person name="Hao Y."/>
            <person name="Liao X.Y."/>
            <person name="Jiang Y.T."/>
            <person name="Sun W.H."/>
            <person name="Chen J."/>
            <person name="Chen Y.Q."/>
            <person name="Ai Y."/>
            <person name="Zhai J.W."/>
            <person name="Wu S.S."/>
            <person name="Zhou Z."/>
            <person name="Hsiao Y.Y."/>
            <person name="Wu W.L."/>
            <person name="Chen Y.Y."/>
            <person name="Lin Y.F."/>
            <person name="Hsu J.L."/>
            <person name="Li C.Y."/>
            <person name="Wang Z.W."/>
            <person name="Zhao X."/>
            <person name="Zhong W.Y."/>
            <person name="Ma X.K."/>
            <person name="Ma L."/>
            <person name="Huang J."/>
            <person name="Chen G.Z."/>
            <person name="Huang M.Z."/>
            <person name="Huang L."/>
            <person name="Peng D.H."/>
            <person name="Luo Y.B."/>
            <person name="Zou S.Q."/>
            <person name="Chen S.P."/>
            <person name="Lan S."/>
            <person name="Tsai W.C."/>
            <person name="Van de Peer Y."/>
            <person name="Liu Z.J."/>
        </authorList>
    </citation>
    <scope>NUCLEOTIDE SEQUENCE [LARGE SCALE GENOMIC DNA]</scope>
    <source>
        <strain evidence="2">Lor288</strain>
    </source>
</reference>
<dbReference type="SUPFAM" id="SSF55961">
    <property type="entry name" value="Bet v1-like"/>
    <property type="match status" value="1"/>
</dbReference>
<accession>A0ABR2LZZ8</accession>
<evidence type="ECO:0000259" key="1">
    <source>
        <dbReference type="Pfam" id="PF03364"/>
    </source>
</evidence>
<organism evidence="2 3">
    <name type="scientific">Platanthera guangdongensis</name>
    <dbReference type="NCBI Taxonomy" id="2320717"/>
    <lineage>
        <taxon>Eukaryota</taxon>
        <taxon>Viridiplantae</taxon>
        <taxon>Streptophyta</taxon>
        <taxon>Embryophyta</taxon>
        <taxon>Tracheophyta</taxon>
        <taxon>Spermatophyta</taxon>
        <taxon>Magnoliopsida</taxon>
        <taxon>Liliopsida</taxon>
        <taxon>Asparagales</taxon>
        <taxon>Orchidaceae</taxon>
        <taxon>Orchidoideae</taxon>
        <taxon>Orchideae</taxon>
        <taxon>Orchidinae</taxon>
        <taxon>Platanthera</taxon>
    </lineage>
</organism>
<dbReference type="Gene3D" id="3.30.530.20">
    <property type="match status" value="1"/>
</dbReference>
<dbReference type="InterPro" id="IPR005031">
    <property type="entry name" value="COQ10_START"/>
</dbReference>
<evidence type="ECO:0000313" key="3">
    <source>
        <dbReference type="Proteomes" id="UP001412067"/>
    </source>
</evidence>
<sequence>MQRCGSVATPSASILVLRHLLCTHISFTLAGIPFLLSSAHSYGRIPSLYHTKIIGEEVEKRWDFYLEAMSWDEDFEIEVLKVEGKNNRRRIRSRVRVDADLSSVWRVLTNYEGLSTFIPSLAVSQLLEKRQNFARIYQVGEHNLALGLKFNAKGILECYEGDLEDTPIALRREIEFRMVDGDFQTFEGRWSIEQVNMETRQEGDLLTNQEYTTTLSYVVELEPKLWLPVRFLEGRVCRNVKAHLLCIRDEAQRILKLENEVPTS</sequence>
<comment type="caution">
    <text evidence="2">The sequence shown here is derived from an EMBL/GenBank/DDBJ whole genome shotgun (WGS) entry which is preliminary data.</text>
</comment>
<name>A0ABR2LZZ8_9ASPA</name>
<evidence type="ECO:0000313" key="2">
    <source>
        <dbReference type="EMBL" id="KAK8955793.1"/>
    </source>
</evidence>
<dbReference type="InterPro" id="IPR023393">
    <property type="entry name" value="START-like_dom_sf"/>
</dbReference>
<dbReference type="Proteomes" id="UP001412067">
    <property type="component" value="Unassembled WGS sequence"/>
</dbReference>
<keyword evidence="3" id="KW-1185">Reference proteome</keyword>